<keyword evidence="6" id="KW-0677">Repeat</keyword>
<evidence type="ECO:0000256" key="9">
    <source>
        <dbReference type="ARBA" id="ARBA00023125"/>
    </source>
</evidence>
<keyword evidence="9" id="KW-0238">DNA-binding</keyword>
<evidence type="ECO:0000256" key="3">
    <source>
        <dbReference type="ARBA" id="ARBA00011245"/>
    </source>
</evidence>
<dbReference type="OrthoDB" id="637682at2759"/>
<dbReference type="GO" id="GO:0006393">
    <property type="term" value="P:termination of mitochondrial transcription"/>
    <property type="evidence" value="ECO:0007669"/>
    <property type="project" value="Ensembl"/>
</dbReference>
<dbReference type="RefSeq" id="XP_006114518.1">
    <property type="nucleotide sequence ID" value="XM_006114456.3"/>
</dbReference>
<dbReference type="CTD" id="7978"/>
<evidence type="ECO:0000256" key="10">
    <source>
        <dbReference type="ARBA" id="ARBA00023128"/>
    </source>
</evidence>
<dbReference type="Ensembl" id="ENSPSIT00000019116.1">
    <property type="protein sequence ID" value="ENSPSIP00000019029.1"/>
    <property type="gene ID" value="ENSPSIG00000016905.1"/>
</dbReference>
<keyword evidence="4" id="KW-0806">Transcription termination</keyword>
<dbReference type="Gene3D" id="1.25.70.10">
    <property type="entry name" value="Transcription termination factor 3, mitochondrial"/>
    <property type="match status" value="2"/>
</dbReference>
<dbReference type="FunFam" id="1.25.70.10:FF:000003">
    <property type="entry name" value="transcription termination factor 2, mitochondrial"/>
    <property type="match status" value="1"/>
</dbReference>
<dbReference type="PANTHER" id="PTHR15437:SF2">
    <property type="entry name" value="TRANSCRIPTION TERMINATION FACTOR 1, MITOCHONDRIAL"/>
    <property type="match status" value="1"/>
</dbReference>
<evidence type="ECO:0000256" key="5">
    <source>
        <dbReference type="ARBA" id="ARBA00022553"/>
    </source>
</evidence>
<evidence type="ECO:0000256" key="4">
    <source>
        <dbReference type="ARBA" id="ARBA00022472"/>
    </source>
</evidence>
<evidence type="ECO:0000256" key="8">
    <source>
        <dbReference type="ARBA" id="ARBA00023015"/>
    </source>
</evidence>
<dbReference type="GeneID" id="102450064"/>
<dbReference type="HOGENOM" id="CLU_058644_0_0_1"/>
<dbReference type="AlphaFoldDB" id="K7GFG8"/>
<comment type="subcellular location">
    <subcellularLocation>
        <location evidence="1">Mitochondrion</location>
    </subcellularLocation>
</comment>
<keyword evidence="10" id="KW-0496">Mitochondrion</keyword>
<dbReference type="GO" id="GO:0003690">
    <property type="term" value="F:double-stranded DNA binding"/>
    <property type="evidence" value="ECO:0007669"/>
    <property type="project" value="Ensembl"/>
</dbReference>
<evidence type="ECO:0000313" key="13">
    <source>
        <dbReference type="Ensembl" id="ENSPSIP00000019029.1"/>
    </source>
</evidence>
<reference evidence="14" key="2">
    <citation type="journal article" date="2013" name="Nat. Genet.">
        <title>The draft genomes of soft-shell turtle and green sea turtle yield insights into the development and evolution of the turtle-specific body plan.</title>
        <authorList>
            <person name="Wang Z."/>
            <person name="Pascual-Anaya J."/>
            <person name="Zadissa A."/>
            <person name="Li W."/>
            <person name="Niimura Y."/>
            <person name="Huang Z."/>
            <person name="Li C."/>
            <person name="White S."/>
            <person name="Xiong Z."/>
            <person name="Fang D."/>
            <person name="Wang B."/>
            <person name="Ming Y."/>
            <person name="Chen Y."/>
            <person name="Zheng Y."/>
            <person name="Kuraku S."/>
            <person name="Pignatelli M."/>
            <person name="Herrero J."/>
            <person name="Beal K."/>
            <person name="Nozawa M."/>
            <person name="Li Q."/>
            <person name="Wang J."/>
            <person name="Zhang H."/>
            <person name="Yu L."/>
            <person name="Shigenobu S."/>
            <person name="Wang J."/>
            <person name="Liu J."/>
            <person name="Flicek P."/>
            <person name="Searle S."/>
            <person name="Wang J."/>
            <person name="Kuratani S."/>
            <person name="Yin Y."/>
            <person name="Aken B."/>
            <person name="Zhang G."/>
            <person name="Irie N."/>
        </authorList>
    </citation>
    <scope>NUCLEOTIDE SEQUENCE [LARGE SCALE GENOMIC DNA]</scope>
    <source>
        <strain evidence="14">Daiwa-1</strain>
    </source>
</reference>
<dbReference type="OMA" id="IVSRYPR"/>
<evidence type="ECO:0000256" key="2">
    <source>
        <dbReference type="ARBA" id="ARBA00007692"/>
    </source>
</evidence>
<evidence type="ECO:0000256" key="6">
    <source>
        <dbReference type="ARBA" id="ARBA00022737"/>
    </source>
</evidence>
<accession>K7GFG8</accession>
<keyword evidence="11" id="KW-0804">Transcription</keyword>
<evidence type="ECO:0000256" key="11">
    <source>
        <dbReference type="ARBA" id="ARBA00023163"/>
    </source>
</evidence>
<keyword evidence="14" id="KW-1185">Reference proteome</keyword>
<evidence type="ECO:0000256" key="7">
    <source>
        <dbReference type="ARBA" id="ARBA00022946"/>
    </source>
</evidence>
<dbReference type="SMART" id="SM00733">
    <property type="entry name" value="Mterf"/>
    <property type="match status" value="6"/>
</dbReference>
<keyword evidence="8" id="KW-0805">Transcription regulation</keyword>
<dbReference type="InterPro" id="IPR038538">
    <property type="entry name" value="MTERF_sf"/>
</dbReference>
<comment type="function">
    <text evidence="12">Transcription termination factor. Binds to a 28 bp region within the tRNA(Leu(uur)) gene at a position immediately adjacent to and downstream of the 16S rRNA gene; this region comprises a tridecamer sequence critical for directing accurate termination. Binds DNA along the major grove and promotes DNA bending and partial unwinding. Promotes base flipping. Transcription termination activity appears to be polarized with highest specificity for transcripts initiated on the light strand.</text>
</comment>
<evidence type="ECO:0000313" key="14">
    <source>
        <dbReference type="Proteomes" id="UP000007267"/>
    </source>
</evidence>
<comment type="similarity">
    <text evidence="2">Belongs to the mTERF family.</text>
</comment>
<evidence type="ECO:0000256" key="1">
    <source>
        <dbReference type="ARBA" id="ARBA00004173"/>
    </source>
</evidence>
<dbReference type="InterPro" id="IPR003690">
    <property type="entry name" value="MTERF"/>
</dbReference>
<sequence>MMINSGYTVLQRYLQLLIPMAARGLLQTKNSLLFNMNYFWLTRFSAEILFRPVSFRHFCLKLESAAAESYQENGSLINKLACMGVDVKMVRRRQPGVLKKMITNEEDLEQFLQSKGATNEIIASIISRYPRAITRSYESLEKRWELWRSILMTDLEIVNILARSPESFFRSCNNINMEKNITFFSSLELTSKDLCNILTRAPRAFSNRVELNIQMADLLHEICLSLGGKNPNDFVKHVISKNVLILLRSSKQVKANVEFLQSSFHLSNEELLSLLHGCGADILDLSNEYIKKNLTIAKEKLLSLGCTEREVDRLFIRYPRVLFLSSKKFSDKIDCLLQANIHMKQIAETSWVLDVSISTITDRIKELQKASYDFNTYGIGVLAFSKKRFEAKLEKLHSAR</sequence>
<organism evidence="13 14">
    <name type="scientific">Pelodiscus sinensis</name>
    <name type="common">Chinese softshell turtle</name>
    <name type="synonym">Trionyx sinensis</name>
    <dbReference type="NCBI Taxonomy" id="13735"/>
    <lineage>
        <taxon>Eukaryota</taxon>
        <taxon>Metazoa</taxon>
        <taxon>Chordata</taxon>
        <taxon>Craniata</taxon>
        <taxon>Vertebrata</taxon>
        <taxon>Euteleostomi</taxon>
        <taxon>Archelosauria</taxon>
        <taxon>Testudinata</taxon>
        <taxon>Testudines</taxon>
        <taxon>Cryptodira</taxon>
        <taxon>Trionychia</taxon>
        <taxon>Trionychidae</taxon>
        <taxon>Pelodiscus</taxon>
    </lineage>
</organism>
<protein>
    <submittedName>
        <fullName evidence="13">Mitochondrial transcription termination factor 1</fullName>
    </submittedName>
</protein>
<dbReference type="Pfam" id="PF02536">
    <property type="entry name" value="mTERF"/>
    <property type="match status" value="1"/>
</dbReference>
<name>K7GFG8_PELSI</name>
<reference evidence="14" key="1">
    <citation type="submission" date="2011-10" db="EMBL/GenBank/DDBJ databases">
        <authorList>
            <consortium name="Soft-shell Turtle Genome Consortium"/>
        </authorList>
    </citation>
    <scope>NUCLEOTIDE SEQUENCE [LARGE SCALE GENOMIC DNA]</scope>
    <source>
        <strain evidence="14">Daiwa-1</strain>
    </source>
</reference>
<keyword evidence="7" id="KW-0809">Transit peptide</keyword>
<dbReference type="EMBL" id="AGCU01028841">
    <property type="status" value="NOT_ANNOTATED_CDS"/>
    <property type="molecule type" value="Genomic_DNA"/>
</dbReference>
<dbReference type="GO" id="GO:0042645">
    <property type="term" value="C:mitochondrial nucleoid"/>
    <property type="evidence" value="ECO:0007669"/>
    <property type="project" value="Ensembl"/>
</dbReference>
<dbReference type="GO" id="GO:0032392">
    <property type="term" value="P:DNA geometric change"/>
    <property type="evidence" value="ECO:0007669"/>
    <property type="project" value="Ensembl"/>
</dbReference>
<evidence type="ECO:0000256" key="12">
    <source>
        <dbReference type="ARBA" id="ARBA00037520"/>
    </source>
</evidence>
<gene>
    <name evidence="13" type="primary">MTERF1</name>
</gene>
<dbReference type="Proteomes" id="UP000007267">
    <property type="component" value="Unassembled WGS sequence"/>
</dbReference>
<reference evidence="13" key="4">
    <citation type="submission" date="2025-09" db="UniProtKB">
        <authorList>
            <consortium name="Ensembl"/>
        </authorList>
    </citation>
    <scope>IDENTIFICATION</scope>
</reference>
<reference evidence="13" key="3">
    <citation type="submission" date="2025-08" db="UniProtKB">
        <authorList>
            <consortium name="Ensembl"/>
        </authorList>
    </citation>
    <scope>IDENTIFICATION</scope>
</reference>
<comment type="subunit">
    <text evidence="3">Monomer.</text>
</comment>
<dbReference type="eggNOG" id="KOG1267">
    <property type="taxonomic scope" value="Eukaryota"/>
</dbReference>
<dbReference type="GeneTree" id="ENSGT00530000063817"/>
<dbReference type="STRING" id="13735.ENSPSIP00000019029"/>
<dbReference type="PANTHER" id="PTHR15437">
    <property type="entry name" value="TRANSCRIPTION TERMINATION FACTOR, MITOCHONDRIAL"/>
    <property type="match status" value="1"/>
</dbReference>
<keyword evidence="5" id="KW-0597">Phosphoprotein</keyword>
<proteinExistence type="inferred from homology"/>
<dbReference type="KEGG" id="pss:102450064"/>